<gene>
    <name evidence="1" type="ORF">DTO10_15445</name>
</gene>
<proteinExistence type="predicted"/>
<dbReference type="Pfam" id="PF06199">
    <property type="entry name" value="Phage_tail_2"/>
    <property type="match status" value="1"/>
</dbReference>
<sequence>MAKKSGLKCKVYIHKAGTNIALAAQRNANLSHSVEGTDTEVFSIACNKAFVTDDEAYATIREEYVQENNVDVYIGLPSGEKYFGNCTITTFDNDIPYEELSTWYISLQGLSTQLEVVK</sequence>
<dbReference type="RefSeq" id="WP_116821440.1">
    <property type="nucleotide sequence ID" value="NZ_CP030926.1"/>
</dbReference>
<keyword evidence="2" id="KW-1185">Reference proteome</keyword>
<dbReference type="EMBL" id="CP030926">
    <property type="protein sequence ID" value="AXN39623.1"/>
    <property type="molecule type" value="Genomic_DNA"/>
</dbReference>
<evidence type="ECO:0000313" key="1">
    <source>
        <dbReference type="EMBL" id="AXN39623.1"/>
    </source>
</evidence>
<name>A0ABN5N2A8_9BACI</name>
<evidence type="ECO:0000313" key="2">
    <source>
        <dbReference type="Proteomes" id="UP000260457"/>
    </source>
</evidence>
<organism evidence="1 2">
    <name type="scientific">Peribacillus butanolivorans</name>
    <dbReference type="NCBI Taxonomy" id="421767"/>
    <lineage>
        <taxon>Bacteria</taxon>
        <taxon>Bacillati</taxon>
        <taxon>Bacillota</taxon>
        <taxon>Bacilli</taxon>
        <taxon>Bacillales</taxon>
        <taxon>Bacillaceae</taxon>
        <taxon>Peribacillus</taxon>
    </lineage>
</organism>
<dbReference type="Proteomes" id="UP000260457">
    <property type="component" value="Chromosome"/>
</dbReference>
<accession>A0ABN5N2A8</accession>
<protein>
    <recommendedName>
        <fullName evidence="3">Phage tail protein</fullName>
    </recommendedName>
</protein>
<dbReference type="InterPro" id="IPR011855">
    <property type="entry name" value="Phgtail_TP901_1"/>
</dbReference>
<evidence type="ECO:0008006" key="3">
    <source>
        <dbReference type="Google" id="ProtNLM"/>
    </source>
</evidence>
<reference evidence="1 2" key="1">
    <citation type="submission" date="2018-07" db="EMBL/GenBank/DDBJ databases">
        <title>The molecular basis for the intramolecular migration of carboxyl group in the catabolism of para-hydroxybenzoate via gentisate.</title>
        <authorList>
            <person name="Zhao H."/>
            <person name="Xu Y."/>
            <person name="Lin S."/>
            <person name="Spain J.C."/>
            <person name="Zhou N.-Y."/>
        </authorList>
    </citation>
    <scope>NUCLEOTIDE SEQUENCE [LARGE SCALE GENOMIC DNA]</scope>
    <source>
        <strain evidence="1 2">PHB-7a</strain>
    </source>
</reference>